<comment type="caution">
    <text evidence="2">The sequence shown here is derived from an EMBL/GenBank/DDBJ whole genome shotgun (WGS) entry which is preliminary data.</text>
</comment>
<accession>A0A975WET8</accession>
<dbReference type="Proteomes" id="UP000182932">
    <property type="component" value="Unassembled WGS sequence"/>
</dbReference>
<evidence type="ECO:0000313" key="2">
    <source>
        <dbReference type="EMBL" id="SEK09059.1"/>
    </source>
</evidence>
<dbReference type="Pfam" id="PF16868">
    <property type="entry name" value="NMT1_3"/>
    <property type="match status" value="1"/>
</dbReference>
<feature type="signal peptide" evidence="1">
    <location>
        <begin position="1"/>
        <end position="23"/>
    </location>
</feature>
<reference evidence="2 3" key="1">
    <citation type="submission" date="2016-10" db="EMBL/GenBank/DDBJ databases">
        <authorList>
            <person name="Varghese N."/>
            <person name="Submissions S."/>
        </authorList>
    </citation>
    <scope>NUCLEOTIDE SEQUENCE [LARGE SCALE GENOMIC DNA]</scope>
    <source>
        <strain evidence="2 3">FF3</strain>
    </source>
</reference>
<dbReference type="RefSeq" id="WP_170850616.1">
    <property type="nucleotide sequence ID" value="NZ_FNYY01000028.1"/>
</dbReference>
<organism evidence="2 3">
    <name type="scientific">Marinovum algicola</name>
    <dbReference type="NCBI Taxonomy" id="42444"/>
    <lineage>
        <taxon>Bacteria</taxon>
        <taxon>Pseudomonadati</taxon>
        <taxon>Pseudomonadota</taxon>
        <taxon>Alphaproteobacteria</taxon>
        <taxon>Rhodobacterales</taxon>
        <taxon>Roseobacteraceae</taxon>
        <taxon>Marinovum</taxon>
    </lineage>
</organism>
<keyword evidence="3" id="KW-1185">Reference proteome</keyword>
<dbReference type="EMBL" id="FNYY01000028">
    <property type="protein sequence ID" value="SEK09059.1"/>
    <property type="molecule type" value="Genomic_DNA"/>
</dbReference>
<gene>
    <name evidence="2" type="ORF">SAMN04487940_12829</name>
</gene>
<dbReference type="PANTHER" id="PTHR42941">
    <property type="entry name" value="SLL1037 PROTEIN"/>
    <property type="match status" value="1"/>
</dbReference>
<evidence type="ECO:0000256" key="1">
    <source>
        <dbReference type="SAM" id="SignalP"/>
    </source>
</evidence>
<evidence type="ECO:0000313" key="3">
    <source>
        <dbReference type="Proteomes" id="UP000182932"/>
    </source>
</evidence>
<dbReference type="AlphaFoldDB" id="A0A975WET8"/>
<name>A0A975WET8_9RHOB</name>
<dbReference type="NCBIfam" id="TIGR02122">
    <property type="entry name" value="TRAP_TAXI"/>
    <property type="match status" value="1"/>
</dbReference>
<dbReference type="GeneID" id="80820866"/>
<dbReference type="PANTHER" id="PTHR42941:SF1">
    <property type="entry name" value="SLL1037 PROTEIN"/>
    <property type="match status" value="1"/>
</dbReference>
<dbReference type="Gene3D" id="3.40.190.10">
    <property type="entry name" value="Periplasmic binding protein-like II"/>
    <property type="match status" value="2"/>
</dbReference>
<dbReference type="SUPFAM" id="SSF53850">
    <property type="entry name" value="Periplasmic binding protein-like II"/>
    <property type="match status" value="1"/>
</dbReference>
<keyword evidence="2" id="KW-0675">Receptor</keyword>
<protein>
    <submittedName>
        <fullName evidence="2">TRAP transporter solute receptor, TAXI family</fullName>
    </submittedName>
</protein>
<sequence length="330" mass="34946">MKIWQIAATAAFMVLGNGHSALAELKNITIGTNPSGSTFYLIGSGFAKVFQEELGIRSTAQPFTGASVYLPSISVGDITLGLASTVESGVAYEGKGDFPQPMTGLRSIARVWNIPYAFITKAESGIITADDLRGKRVMGDMPASQAATMINQAMVKSGGLELDDVNFMTSGGLMDGINAVVEGRADAAPASTAMPVLTELQASVPGGLRIIGNGSEASDEFFAKEISGVTIGTALPSEKHPFIIGETEIVSYDTMLITNEAISEDDVYAITKSLYDNWGSLQNDIGTLRGIAQNELALVNPSVPYHPGAIKFYKEVGLWTDAHEENQPEN</sequence>
<keyword evidence="1" id="KW-0732">Signal</keyword>
<proteinExistence type="predicted"/>
<dbReference type="InterPro" id="IPR011852">
    <property type="entry name" value="TRAP_TAXI"/>
</dbReference>
<feature type="chain" id="PRO_5036963212" evidence="1">
    <location>
        <begin position="24"/>
        <end position="330"/>
    </location>
</feature>